<dbReference type="GO" id="GO:0000034">
    <property type="term" value="F:adenine deaminase activity"/>
    <property type="evidence" value="ECO:0007669"/>
    <property type="project" value="UniProtKB-UniRule"/>
</dbReference>
<dbReference type="AlphaFoldDB" id="A0A8K0WZT2"/>
<feature type="domain" description="Adenosine deaminase" evidence="8">
    <location>
        <begin position="14"/>
        <end position="348"/>
    </location>
</feature>
<feature type="binding site" evidence="7">
    <location>
        <position position="213"/>
    </location>
    <ligand>
        <name>Zn(2+)</name>
        <dbReference type="ChEBI" id="CHEBI:29105"/>
        <note>catalytic</note>
    </ligand>
</feature>
<dbReference type="OrthoDB" id="272271at2759"/>
<dbReference type="HAMAP" id="MF_01962">
    <property type="entry name" value="Adenine_deaminase"/>
    <property type="match status" value="1"/>
</dbReference>
<evidence type="ECO:0000313" key="9">
    <source>
        <dbReference type="EMBL" id="KAH7347614.1"/>
    </source>
</evidence>
<accession>A0A8K0WZT2</accession>
<dbReference type="GO" id="GO:0043103">
    <property type="term" value="P:hypoxanthine salvage"/>
    <property type="evidence" value="ECO:0007669"/>
    <property type="project" value="UniProtKB-UniRule"/>
</dbReference>
<dbReference type="InterPro" id="IPR001365">
    <property type="entry name" value="A_deaminase_dom"/>
</dbReference>
<feature type="binding site" evidence="7">
    <location>
        <position position="19"/>
    </location>
    <ligand>
        <name>Zn(2+)</name>
        <dbReference type="ChEBI" id="CHEBI:29105"/>
        <note>catalytic</note>
    </ligand>
</feature>
<feature type="binding site" evidence="7">
    <location>
        <position position="294"/>
    </location>
    <ligand>
        <name>Zn(2+)</name>
        <dbReference type="ChEBI" id="CHEBI:29105"/>
        <note>catalytic</note>
    </ligand>
</feature>
<evidence type="ECO:0000256" key="4">
    <source>
        <dbReference type="ARBA" id="ARBA00022833"/>
    </source>
</evidence>
<comment type="catalytic activity">
    <reaction evidence="7">
        <text>adenine + H2O + H(+) = hypoxanthine + NH4(+)</text>
        <dbReference type="Rhea" id="RHEA:23688"/>
        <dbReference type="ChEBI" id="CHEBI:15377"/>
        <dbReference type="ChEBI" id="CHEBI:15378"/>
        <dbReference type="ChEBI" id="CHEBI:16708"/>
        <dbReference type="ChEBI" id="CHEBI:17368"/>
        <dbReference type="ChEBI" id="CHEBI:28938"/>
        <dbReference type="EC" id="3.5.4.2"/>
    </reaction>
</comment>
<comment type="caution">
    <text evidence="9">The sequence shown here is derived from an EMBL/GenBank/DDBJ whole genome shotgun (WGS) entry which is preliminary data.</text>
</comment>
<proteinExistence type="inferred from homology"/>
<dbReference type="GO" id="GO:0008270">
    <property type="term" value="F:zinc ion binding"/>
    <property type="evidence" value="ECO:0007669"/>
    <property type="project" value="UniProtKB-UniRule"/>
</dbReference>
<dbReference type="GO" id="GO:0006146">
    <property type="term" value="P:adenine catabolic process"/>
    <property type="evidence" value="ECO:0007669"/>
    <property type="project" value="UniProtKB-UniRule"/>
</dbReference>
<sequence length="357" mass="38712">MCTSKLHGFLCALPKCELHVHIEGTMTPELLFKLASSNQTPLPSVEEDPAFASPTSLLERYARFSSLDDFLHYYFLGFAVLQTSDDFSELAYAYLTRAHAQGVRHAEVFFDPQAHTSRGVPYATVVAGLDAARARARSAFPDMSIAFIPCIMRHLGAASARAMVDEALAAGHFADGTLAGLGMAGTEKGLPPAMFREVFDAAQAGGVKYFTAHAGEECPHDYVAAAVEELGCHRIDHGRSAAESDEVMAMLADRGTLLAICPISNFVLGSVPSVAHMPVRKFLDAGVRFSINSDDPGYFGAHIQENFCAVQEAFDLGLADWERIALDTVDGSWCSAQRKEEVRAMVQEIVGMERSRV</sequence>
<feature type="active site" description="Proton donor" evidence="7">
    <location>
        <position position="216"/>
    </location>
</feature>
<dbReference type="Pfam" id="PF00962">
    <property type="entry name" value="A_deaminase"/>
    <property type="match status" value="1"/>
</dbReference>
<comment type="function">
    <text evidence="7">Catalyzes the hydrolytic deamination of adenine to hypoxanthine. Plays an important role in the purine salvage pathway and in nitrogen catabolism.</text>
</comment>
<evidence type="ECO:0000256" key="2">
    <source>
        <dbReference type="ARBA" id="ARBA00022723"/>
    </source>
</evidence>
<dbReference type="SUPFAM" id="SSF51556">
    <property type="entry name" value="Metallo-dependent hydrolases"/>
    <property type="match status" value="1"/>
</dbReference>
<organism evidence="9 10">
    <name type="scientific">Plectosphaerella cucumerina</name>
    <dbReference type="NCBI Taxonomy" id="40658"/>
    <lineage>
        <taxon>Eukaryota</taxon>
        <taxon>Fungi</taxon>
        <taxon>Dikarya</taxon>
        <taxon>Ascomycota</taxon>
        <taxon>Pezizomycotina</taxon>
        <taxon>Sordariomycetes</taxon>
        <taxon>Hypocreomycetidae</taxon>
        <taxon>Glomerellales</taxon>
        <taxon>Plectosphaerellaceae</taxon>
        <taxon>Plectosphaerella</taxon>
    </lineage>
</organism>
<dbReference type="Gene3D" id="3.20.20.140">
    <property type="entry name" value="Metal-dependent hydrolases"/>
    <property type="match status" value="1"/>
</dbReference>
<dbReference type="EC" id="3.5.4.2" evidence="7"/>
<reference evidence="9" key="1">
    <citation type="journal article" date="2021" name="Nat. Commun.">
        <title>Genetic determinants of endophytism in the Arabidopsis root mycobiome.</title>
        <authorList>
            <person name="Mesny F."/>
            <person name="Miyauchi S."/>
            <person name="Thiergart T."/>
            <person name="Pickel B."/>
            <person name="Atanasova L."/>
            <person name="Karlsson M."/>
            <person name="Huettel B."/>
            <person name="Barry K.W."/>
            <person name="Haridas S."/>
            <person name="Chen C."/>
            <person name="Bauer D."/>
            <person name="Andreopoulos W."/>
            <person name="Pangilinan J."/>
            <person name="LaButti K."/>
            <person name="Riley R."/>
            <person name="Lipzen A."/>
            <person name="Clum A."/>
            <person name="Drula E."/>
            <person name="Henrissat B."/>
            <person name="Kohler A."/>
            <person name="Grigoriev I.V."/>
            <person name="Martin F.M."/>
            <person name="Hacquard S."/>
        </authorList>
    </citation>
    <scope>NUCLEOTIDE SEQUENCE</scope>
    <source>
        <strain evidence="9">MPI-CAGE-AT-0016</strain>
    </source>
</reference>
<comment type="subcellular location">
    <subcellularLocation>
        <location evidence="7">Cytoplasm</location>
    </subcellularLocation>
    <subcellularLocation>
        <location evidence="7">Nucleus</location>
    </subcellularLocation>
</comment>
<keyword evidence="1 7" id="KW-0963">Cytoplasm</keyword>
<comment type="cofactor">
    <cofactor evidence="7">
        <name>Zn(2+)</name>
        <dbReference type="ChEBI" id="CHEBI:29105"/>
    </cofactor>
    <text evidence="7">Binds 1 zinc ion per subunit.</text>
</comment>
<protein>
    <recommendedName>
        <fullName evidence="7">Adenine deaminase</fullName>
        <shortName evidence="7">ADE</shortName>
        <ecNumber evidence="7">3.5.4.2</ecNumber>
    </recommendedName>
    <alternativeName>
        <fullName evidence="7">Adenine aminohydrolase</fullName>
        <shortName evidence="7">AAH</shortName>
    </alternativeName>
</protein>
<dbReference type="PROSITE" id="PS00485">
    <property type="entry name" value="A_DEAMINASE"/>
    <property type="match status" value="1"/>
</dbReference>
<feature type="binding site" evidence="7">
    <location>
        <position position="21"/>
    </location>
    <ligand>
        <name>Zn(2+)</name>
        <dbReference type="ChEBI" id="CHEBI:29105"/>
        <note>catalytic</note>
    </ligand>
</feature>
<dbReference type="InterPro" id="IPR006650">
    <property type="entry name" value="A/AMP_deam_AS"/>
</dbReference>
<feature type="site" description="Important for catalytic activity" evidence="7">
    <location>
        <position position="237"/>
    </location>
</feature>
<dbReference type="InterPro" id="IPR032466">
    <property type="entry name" value="Metal_Hydrolase"/>
</dbReference>
<dbReference type="PANTHER" id="PTHR43114">
    <property type="entry name" value="ADENINE DEAMINASE"/>
    <property type="match status" value="1"/>
</dbReference>
<dbReference type="GO" id="GO:0009168">
    <property type="term" value="P:purine ribonucleoside monophosphate biosynthetic process"/>
    <property type="evidence" value="ECO:0007669"/>
    <property type="project" value="InterPro"/>
</dbReference>
<dbReference type="PANTHER" id="PTHR43114:SF6">
    <property type="entry name" value="ADENINE DEAMINASE"/>
    <property type="match status" value="1"/>
</dbReference>
<feature type="binding site" evidence="7">
    <location>
        <position position="295"/>
    </location>
    <ligand>
        <name>substrate</name>
    </ligand>
</feature>
<evidence type="ECO:0000313" key="10">
    <source>
        <dbReference type="Proteomes" id="UP000813385"/>
    </source>
</evidence>
<keyword evidence="6 7" id="KW-0539">Nucleus</keyword>
<dbReference type="GO" id="GO:0009117">
    <property type="term" value="P:nucleotide metabolic process"/>
    <property type="evidence" value="ECO:0007669"/>
    <property type="project" value="UniProtKB-KW"/>
</dbReference>
<dbReference type="Proteomes" id="UP000813385">
    <property type="component" value="Unassembled WGS sequence"/>
</dbReference>
<evidence type="ECO:0000256" key="6">
    <source>
        <dbReference type="ARBA" id="ARBA00023242"/>
    </source>
</evidence>
<dbReference type="EMBL" id="JAGPXD010000007">
    <property type="protein sequence ID" value="KAH7347614.1"/>
    <property type="molecule type" value="Genomic_DNA"/>
</dbReference>
<keyword evidence="2 7" id="KW-0479">Metal-binding</keyword>
<keyword evidence="3 7" id="KW-0378">Hydrolase</keyword>
<keyword evidence="5 7" id="KW-0546">Nucleotide metabolism</keyword>
<evidence type="ECO:0000256" key="3">
    <source>
        <dbReference type="ARBA" id="ARBA00022801"/>
    </source>
</evidence>
<dbReference type="InterPro" id="IPR028892">
    <property type="entry name" value="ADE"/>
</dbReference>
<keyword evidence="10" id="KW-1185">Reference proteome</keyword>
<dbReference type="GO" id="GO:0005634">
    <property type="term" value="C:nucleus"/>
    <property type="evidence" value="ECO:0007669"/>
    <property type="project" value="UniProtKB-SubCell"/>
</dbReference>
<dbReference type="GO" id="GO:0005829">
    <property type="term" value="C:cytosol"/>
    <property type="evidence" value="ECO:0007669"/>
    <property type="project" value="TreeGrafter"/>
</dbReference>
<comment type="similarity">
    <text evidence="7">Belongs to the metallo-dependent hydrolases superfamily. Adenosine and AMP deaminases family. Adenine deaminase type 2 subfamily.</text>
</comment>
<evidence type="ECO:0000259" key="8">
    <source>
        <dbReference type="Pfam" id="PF00962"/>
    </source>
</evidence>
<dbReference type="NCBIfam" id="TIGR01430">
    <property type="entry name" value="aden_deam"/>
    <property type="match status" value="1"/>
</dbReference>
<name>A0A8K0WZT2_9PEZI</name>
<evidence type="ECO:0000256" key="1">
    <source>
        <dbReference type="ARBA" id="ARBA00022490"/>
    </source>
</evidence>
<evidence type="ECO:0000256" key="7">
    <source>
        <dbReference type="HAMAP-Rule" id="MF_03145"/>
    </source>
</evidence>
<evidence type="ECO:0000256" key="5">
    <source>
        <dbReference type="ARBA" id="ARBA00023080"/>
    </source>
</evidence>
<keyword evidence="4 7" id="KW-0862">Zinc</keyword>
<gene>
    <name evidence="7" type="primary">AAH1</name>
    <name evidence="9" type="ORF">B0T11DRAFT_143075</name>
</gene>
<dbReference type="InterPro" id="IPR006330">
    <property type="entry name" value="Ado/ade_deaminase"/>
</dbReference>